<proteinExistence type="predicted"/>
<dbReference type="EMBL" id="DVIT01000059">
    <property type="protein sequence ID" value="HIS48584.1"/>
    <property type="molecule type" value="Genomic_DNA"/>
</dbReference>
<evidence type="ECO:0000313" key="3">
    <source>
        <dbReference type="Proteomes" id="UP000823927"/>
    </source>
</evidence>
<keyword evidence="2" id="KW-0067">ATP-binding</keyword>
<protein>
    <submittedName>
        <fullName evidence="2">ATP-binding protein</fullName>
    </submittedName>
</protein>
<evidence type="ECO:0000313" key="2">
    <source>
        <dbReference type="EMBL" id="HIS48584.1"/>
    </source>
</evidence>
<dbReference type="GO" id="GO:0016887">
    <property type="term" value="F:ATP hydrolysis activity"/>
    <property type="evidence" value="ECO:0007669"/>
    <property type="project" value="InterPro"/>
</dbReference>
<gene>
    <name evidence="2" type="ORF">IAB46_13735</name>
</gene>
<dbReference type="AlphaFoldDB" id="A0A9D1JS94"/>
<accession>A0A9D1JS94</accession>
<comment type="caution">
    <text evidence="2">The sequence shown here is derived from an EMBL/GenBank/DDBJ whole genome shotgun (WGS) entry which is preliminary data.</text>
</comment>
<sequence>MQYPDPYTPGAGFMPPYLAGRERLLDNAQKYLSAIEKKYPQQSVIYFGLRGVGKTVLLNAVERMADSRNILYEHIEIKERKSAKSDTGYFEQQIASACKKFLYALNFSHTAKGLISDMTDLFVAVGKAAGEAGMAICFFIDEIQYMKSVEIEALVVAIHRCNQLGLPVMIFGAGLPSIIKTIGDTKSYAERLFKFEEVKALNTNEAKR</sequence>
<dbReference type="GO" id="GO:0005524">
    <property type="term" value="F:ATP binding"/>
    <property type="evidence" value="ECO:0007669"/>
    <property type="project" value="UniProtKB-KW"/>
</dbReference>
<dbReference type="Pfam" id="PF13401">
    <property type="entry name" value="AAA_22"/>
    <property type="match status" value="1"/>
</dbReference>
<reference evidence="2" key="2">
    <citation type="journal article" date="2021" name="PeerJ">
        <title>Extensive microbial diversity within the chicken gut microbiome revealed by metagenomics and culture.</title>
        <authorList>
            <person name="Gilroy R."/>
            <person name="Ravi A."/>
            <person name="Getino M."/>
            <person name="Pursley I."/>
            <person name="Horton D.L."/>
            <person name="Alikhan N.F."/>
            <person name="Baker D."/>
            <person name="Gharbi K."/>
            <person name="Hall N."/>
            <person name="Watson M."/>
            <person name="Adriaenssens E.M."/>
            <person name="Foster-Nyarko E."/>
            <person name="Jarju S."/>
            <person name="Secka A."/>
            <person name="Antonio M."/>
            <person name="Oren A."/>
            <person name="Chaudhuri R.R."/>
            <person name="La Ragione R."/>
            <person name="Hildebrand F."/>
            <person name="Pallen M.J."/>
        </authorList>
    </citation>
    <scope>NUCLEOTIDE SEQUENCE</scope>
    <source>
        <strain evidence="2">CHK178-757</strain>
    </source>
</reference>
<dbReference type="SUPFAM" id="SSF52540">
    <property type="entry name" value="P-loop containing nucleoside triphosphate hydrolases"/>
    <property type="match status" value="1"/>
</dbReference>
<dbReference type="InterPro" id="IPR027417">
    <property type="entry name" value="P-loop_NTPase"/>
</dbReference>
<evidence type="ECO:0000259" key="1">
    <source>
        <dbReference type="Pfam" id="PF13401"/>
    </source>
</evidence>
<feature type="domain" description="ORC1/DEAH AAA+ ATPase" evidence="1">
    <location>
        <begin position="41"/>
        <end position="172"/>
    </location>
</feature>
<dbReference type="InterPro" id="IPR049945">
    <property type="entry name" value="AAA_22"/>
</dbReference>
<name>A0A9D1JS94_9FIRM</name>
<reference evidence="2" key="1">
    <citation type="submission" date="2020-10" db="EMBL/GenBank/DDBJ databases">
        <authorList>
            <person name="Gilroy R."/>
        </authorList>
    </citation>
    <scope>NUCLEOTIDE SEQUENCE</scope>
    <source>
        <strain evidence="2">CHK178-757</strain>
    </source>
</reference>
<organism evidence="2 3">
    <name type="scientific">Candidatus Scybalocola faecigallinarum</name>
    <dbReference type="NCBI Taxonomy" id="2840941"/>
    <lineage>
        <taxon>Bacteria</taxon>
        <taxon>Bacillati</taxon>
        <taxon>Bacillota</taxon>
        <taxon>Clostridia</taxon>
        <taxon>Lachnospirales</taxon>
        <taxon>Lachnospiraceae</taxon>
        <taxon>Lachnospiraceae incertae sedis</taxon>
        <taxon>Candidatus Scybalocola (ex Gilroy et al. 2021)</taxon>
    </lineage>
</organism>
<dbReference type="Gene3D" id="3.40.50.300">
    <property type="entry name" value="P-loop containing nucleotide triphosphate hydrolases"/>
    <property type="match status" value="1"/>
</dbReference>
<keyword evidence="2" id="KW-0547">Nucleotide-binding</keyword>
<dbReference type="Proteomes" id="UP000823927">
    <property type="component" value="Unassembled WGS sequence"/>
</dbReference>